<proteinExistence type="predicted"/>
<dbReference type="Gene3D" id="3.30.420.10">
    <property type="entry name" value="Ribonuclease H-like superfamily/Ribonuclease H"/>
    <property type="match status" value="1"/>
</dbReference>
<gene>
    <name evidence="2" type="ORF">C1SCF055_LOCUS7063</name>
</gene>
<dbReference type="OrthoDB" id="415871at2759"/>
<dbReference type="EMBL" id="CAMXCT030000457">
    <property type="protein sequence ID" value="CAL4766393.1"/>
    <property type="molecule type" value="Genomic_DNA"/>
</dbReference>
<accession>A0A9P1BTB4</accession>
<dbReference type="EMBL" id="CAMXCT010000457">
    <property type="protein sequence ID" value="CAI3979081.1"/>
    <property type="molecule type" value="Genomic_DNA"/>
</dbReference>
<keyword evidence="4" id="KW-1185">Reference proteome</keyword>
<organism evidence="2">
    <name type="scientific">Cladocopium goreaui</name>
    <dbReference type="NCBI Taxonomy" id="2562237"/>
    <lineage>
        <taxon>Eukaryota</taxon>
        <taxon>Sar</taxon>
        <taxon>Alveolata</taxon>
        <taxon>Dinophyceae</taxon>
        <taxon>Suessiales</taxon>
        <taxon>Symbiodiniaceae</taxon>
        <taxon>Cladocopium</taxon>
    </lineage>
</organism>
<dbReference type="InterPro" id="IPR036691">
    <property type="entry name" value="Endo/exonu/phosph_ase_sf"/>
</dbReference>
<dbReference type="EMBL" id="CAMXCT020000457">
    <property type="protein sequence ID" value="CAL1132456.1"/>
    <property type="molecule type" value="Genomic_DNA"/>
</dbReference>
<dbReference type="InterPro" id="IPR013087">
    <property type="entry name" value="Znf_C2H2_type"/>
</dbReference>
<name>A0A9P1BTB4_9DINO</name>
<comment type="caution">
    <text evidence="2">The sequence shown here is derived from an EMBL/GenBank/DDBJ whole genome shotgun (WGS) entry which is preliminary data.</text>
</comment>
<dbReference type="SUPFAM" id="SSF56219">
    <property type="entry name" value="DNase I-like"/>
    <property type="match status" value="1"/>
</dbReference>
<dbReference type="Proteomes" id="UP001152797">
    <property type="component" value="Unassembled WGS sequence"/>
</dbReference>
<dbReference type="GO" id="GO:0003676">
    <property type="term" value="F:nucleic acid binding"/>
    <property type="evidence" value="ECO:0007669"/>
    <property type="project" value="InterPro"/>
</dbReference>
<protein>
    <recommendedName>
        <fullName evidence="1">C2H2-type domain-containing protein</fullName>
    </recommendedName>
</protein>
<feature type="domain" description="C2H2-type" evidence="1">
    <location>
        <begin position="2137"/>
        <end position="2158"/>
    </location>
</feature>
<reference evidence="2" key="1">
    <citation type="submission" date="2022-10" db="EMBL/GenBank/DDBJ databases">
        <authorList>
            <person name="Chen Y."/>
            <person name="Dougan E. K."/>
            <person name="Chan C."/>
            <person name="Rhodes N."/>
            <person name="Thang M."/>
        </authorList>
    </citation>
    <scope>NUCLEOTIDE SEQUENCE</scope>
</reference>
<sequence length="2666" mass="303017">ASISGLDLAWEMGTLHLGKTSPSDHDSMQGPLQLERRERQRVCFAERIEVYVGFEDSRRFKRKLLPARPLSHQRAFHDLLRYCCAGFVDFTGDEEASDEVSWMSAHLPGNQGAPQPFLNREAAGVADLPTAVHQEDHIELAVEVMEEESDENGSSSDEVEPDMRHSTMAYFIDIDPIHCRPRWNNYEVLHMDITTYANKDMHDLARVHIVGHPPEDLQMANIRPVIAQQPQDVTEGSTFQLTLLDVVFHNALPSLEAETVRRVKLLPRTISRKALLAVLGLQPYCKYVRQACLVWHNRRPVKSQARALIDLRHGDYLQVAVPPGRGELRKQYTRDVAQCFRRGYRASNIPVIMEAHPEGLDVSDMPVIDTFNYIPRAEDLDYDRDAMTLMQITGLSRPALDPWFGNEVTCLQELQPIWAHFAAVELEEEGRVLYVQTWFSDHDRFPTCESSRPVRLLADPWRWLETMAEVWDDRVDPDSLIDFYVIFPRPRSRDWDDNDGVQHVLLVQHPHAGRRSTHITHVDPENAARPMTNFVTTVPFPVRKVDFYDVLGINDRSMVSSLVDCAVWHGDYELDHVQEYPNRHGLSFIVIQNHLRDIVRRAAASSAASSSHAPMLMQTQTKHQRLHLFDMLEDELPLEVPTQITVQLRWLAPVQPHPDFLMLPSTAQNSDVTQELASWGLQARTVLCRERDQVVCLSCEQPADDKFDYVFVNLDLEDEVDILVHTARSRMTSQEIMSTLYKLGFWRAVIVHKEEVHEHIYKIQFKDQKVNTMSPKIKTPRVSEWPAPQVCIEKMQPYFQAQTPFESMQLLDIGITLDDLQELFQSHQGVLQPDLEGLDLPDEIQKAISACDSGLRLEDLDRLLIYADGSSLGSSKHVAPLRAEEEGTGDTWAYVVIGERYDPPGLCLLGWNAQPVLYDSQHNNCLGAQRIGADIAEKEALTWASLWRLSQNWAIPTCFRSDSRVALGQAEGTTGTACLDESFVFLRSSFQAIEAALGPHGVLYAHVPGHSGEVWNELCDWLAKRERQRSFYCRRPTLNMDRWRKAIAHLWLVLRSHPDLPAFCGSGLHAPAPSLPSPEGPGFADAKISEEVQPHWTCMKFTLSACTANVQSLSAPPQGHGGKLDFLRQQFIELGFNFLGIQESKTDEFCSCVDNVYRLSAGQHNHQQGVELWVHLQQPYGYINGKPQYFTRTDFQIVFKDARTLLVHVDTPYWNGWLLVAYAPQSGLPLREREAWWQHLIDVVHKRKHHEPLIVMMDANAAPGDYDGETVFVHGLPSSSSTSFLRRFATEHDLFMPSTTQAHQGERATWTDPSGIHRYCIDYVLLSSHFAAACTLSRVVPEFDLCIQAQTAWETWVPQGQLSTTDGLGFDHTLITSEKVKEILAAYTPKPWDTNIEDHVHDFNTTLLGHLRKTCPVQKTKPKKKHITSEAWNLREQKLQLKKRLRALAGRQREESLGVIFRLWKGDLQAQHGVDRFQQYHDFLWISNLRLVAEYRRVALTLRNQLCRARQKVIQATFENMDANASTSQILHALRPILGPSNLRKLKVTTLPHVRNAQGEPCSLPNEAVEVWLEFFRQMEGGVRMDHQEQRSLWIQNLSTLRQSSFKIDAAELPRLLDLEAAFRRINPTKATGPDKLHPAFCRGHPPMMARQTYGQLLKLTVHGQEDLAHKADDELILHVGRRMGLSEDLMKDLYAHLAEPAAIEAAGLPHHMQNTIKALHVDTFFKVRGRGDVCRTALGSRPGDCFADVIFSYLWSRILHNFQAALEAQHFEAQIPVEPGLRLGGDLTAAEVPQRAFLGPTWMDDTCICLSDPDGIVLEHKIHQAAGSLLALCESHGLTPNLGPGKTEALLIFQGRGSRQQKIKYFGPHSDRKLKIVSEMGIKQVRVVQHYTHLGCILHHKTDSRREARRRVGIAQQTFSQQRRHLLQNPALSISRRVELFKTLVWSRFCYGTESWTLAEQGTKTYVDNALLRLFRRLLRVKHDAHLSDDDILVATGLNSPTELLRLSRLRYLGTLYRCGERVPWGLINSDVQWTTLLADDLNWLWQQLRGASTLPDPAISLHAWTDLWIHHHSYWKRLIRRGGEHAILQRRRRHRVESFHQRFAAVFQQIQPEFFGKEQHQPRGHSTEDMEIHACMKCRCTFKSKGGLGAHLFKVHGIPSRLRMLFETTCCGYCMKEYHTFSKLHAHLRHSTLCREKLWGRRSRFAPTGGSGSTSDRSLCQAHDGILPPLQAEGPRPEDQPAVPLPVHDLQMAETIYLKILEAEGDADVENLVRSATDDRITTWTTWRATLAYMLDILTEEDILALDIGEYDIKRLLHALQHAHAWPFLQEETGRTEESTRPSLEEIEYDCAAAAATAGDREPFWRVPRPMAREQFFIHAFSGRRRVGDLQHFIEEAQAAYPDMVIFTISVDLMVDPHWGDVSKPEVRAFWMNAVRQRQVVGAMAGPPCETWSQARGQALPEGFCKNRGPRAVRDLDHLWGHIALALKEVRQLDVGNLLLLFTLELLITLAMTGGIGGLEHPAPPTDLAKASIWRLPLMRYLLEWPEFEYIEISQGLWGAQSRKPTGLLLLNLHQMIPALRSWQLTGDMPKGISIGLTAEGDWATGALKEYPPALCAGLANGFVSALHEHEVDASLLIDGDFRRQALDMVVTEEGACIGPDFAQ</sequence>
<reference evidence="3" key="2">
    <citation type="submission" date="2024-04" db="EMBL/GenBank/DDBJ databases">
        <authorList>
            <person name="Chen Y."/>
            <person name="Shah S."/>
            <person name="Dougan E. K."/>
            <person name="Thang M."/>
            <person name="Chan C."/>
        </authorList>
    </citation>
    <scope>NUCLEOTIDE SEQUENCE [LARGE SCALE GENOMIC DNA]</scope>
</reference>
<dbReference type="InterPro" id="IPR036397">
    <property type="entry name" value="RNaseH_sf"/>
</dbReference>
<dbReference type="Gene3D" id="3.60.10.10">
    <property type="entry name" value="Endonuclease/exonuclease/phosphatase"/>
    <property type="match status" value="1"/>
</dbReference>
<feature type="non-terminal residue" evidence="2">
    <location>
        <position position="1"/>
    </location>
</feature>
<dbReference type="SUPFAM" id="SSF53098">
    <property type="entry name" value="Ribonuclease H-like"/>
    <property type="match status" value="1"/>
</dbReference>
<evidence type="ECO:0000313" key="3">
    <source>
        <dbReference type="EMBL" id="CAL1132456.1"/>
    </source>
</evidence>
<evidence type="ECO:0000313" key="2">
    <source>
        <dbReference type="EMBL" id="CAI3979081.1"/>
    </source>
</evidence>
<dbReference type="PROSITE" id="PS00028">
    <property type="entry name" value="ZINC_FINGER_C2H2_1"/>
    <property type="match status" value="1"/>
</dbReference>
<evidence type="ECO:0000259" key="1">
    <source>
        <dbReference type="PROSITE" id="PS00028"/>
    </source>
</evidence>
<evidence type="ECO:0000313" key="4">
    <source>
        <dbReference type="Proteomes" id="UP001152797"/>
    </source>
</evidence>
<dbReference type="InterPro" id="IPR012337">
    <property type="entry name" value="RNaseH-like_sf"/>
</dbReference>